<dbReference type="RefSeq" id="WP_306388615.1">
    <property type="nucleotide sequence ID" value="NZ_JAVCAP010000004.1"/>
</dbReference>
<evidence type="ECO:0008006" key="4">
    <source>
        <dbReference type="Google" id="ProtNLM"/>
    </source>
</evidence>
<evidence type="ECO:0000313" key="2">
    <source>
        <dbReference type="EMBL" id="MDP8566917.1"/>
    </source>
</evidence>
<proteinExistence type="predicted"/>
<evidence type="ECO:0000313" key="3">
    <source>
        <dbReference type="Proteomes" id="UP001225906"/>
    </source>
</evidence>
<dbReference type="Proteomes" id="UP001225906">
    <property type="component" value="Unassembled WGS sequence"/>
</dbReference>
<organism evidence="2 3">
    <name type="scientific">Methylophilus aquaticus</name>
    <dbReference type="NCBI Taxonomy" id="1971610"/>
    <lineage>
        <taxon>Bacteria</taxon>
        <taxon>Pseudomonadati</taxon>
        <taxon>Pseudomonadota</taxon>
        <taxon>Betaproteobacteria</taxon>
        <taxon>Nitrosomonadales</taxon>
        <taxon>Methylophilaceae</taxon>
        <taxon>Methylophilus</taxon>
    </lineage>
</organism>
<evidence type="ECO:0000256" key="1">
    <source>
        <dbReference type="SAM" id="SignalP"/>
    </source>
</evidence>
<feature type="signal peptide" evidence="1">
    <location>
        <begin position="1"/>
        <end position="23"/>
    </location>
</feature>
<comment type="caution">
    <text evidence="2">The sequence shown here is derived from an EMBL/GenBank/DDBJ whole genome shotgun (WGS) entry which is preliminary data.</text>
</comment>
<sequence>MVSNKIKKIMIGLAALVSFNAEAKVEQFLESFSGVFAQDVMIDADYFSGQSTFYSTIASLTTNHEVISFFPDFYFAFGSFTRTDSTGSFTGMFDLSTQVPDYSSTNLQLSGTFYMQNLDSVANTGAYANAFFMGMATGYVNNQVLNLTIDWTIVTPDSISSVPAPPTAWLFASGLLMLGLAHSKRKQRSECAIY</sequence>
<protein>
    <recommendedName>
        <fullName evidence="4">PEP-CTERM sorting domain-containing protein</fullName>
    </recommendedName>
</protein>
<name>A0ABT9JQT0_9PROT</name>
<keyword evidence="1" id="KW-0732">Signal</keyword>
<dbReference type="EMBL" id="JAVCAP010000004">
    <property type="protein sequence ID" value="MDP8566917.1"/>
    <property type="molecule type" value="Genomic_DNA"/>
</dbReference>
<feature type="chain" id="PRO_5046194852" description="PEP-CTERM sorting domain-containing protein" evidence="1">
    <location>
        <begin position="24"/>
        <end position="194"/>
    </location>
</feature>
<accession>A0ABT9JQT0</accession>
<reference evidence="3" key="1">
    <citation type="journal article" date="2019" name="Int. J. Syst. Evol. Microbiol.">
        <title>The Global Catalogue of Microorganisms (GCM) 10K type strain sequencing project: providing services to taxonomists for standard genome sequencing and annotation.</title>
        <authorList>
            <consortium name="The Broad Institute Genomics Platform"/>
            <consortium name="The Broad Institute Genome Sequencing Center for Infectious Disease"/>
            <person name="Wu L."/>
            <person name="Ma J."/>
        </authorList>
    </citation>
    <scope>NUCLEOTIDE SEQUENCE [LARGE SCALE GENOMIC DNA]</scope>
    <source>
        <strain evidence="3">VKM B-3159</strain>
    </source>
</reference>
<gene>
    <name evidence="2" type="ORF">Q9291_03545</name>
</gene>
<keyword evidence="3" id="KW-1185">Reference proteome</keyword>